<evidence type="ECO:0000313" key="2">
    <source>
        <dbReference type="EMBL" id="JAG29135.1"/>
    </source>
</evidence>
<feature type="non-terminal residue" evidence="2">
    <location>
        <position position="111"/>
    </location>
</feature>
<feature type="compositionally biased region" description="Polar residues" evidence="1">
    <location>
        <begin position="31"/>
        <end position="42"/>
    </location>
</feature>
<protein>
    <submittedName>
        <fullName evidence="2">Uncharacterized protein</fullName>
    </submittedName>
</protein>
<dbReference type="AlphaFoldDB" id="A0A0A9YI05"/>
<reference evidence="2" key="1">
    <citation type="journal article" date="2014" name="PLoS ONE">
        <title>Transcriptome-Based Identification of ABC Transporters in the Western Tarnished Plant Bug Lygus hesperus.</title>
        <authorList>
            <person name="Hull J.J."/>
            <person name="Chaney K."/>
            <person name="Geib S.M."/>
            <person name="Fabrick J.A."/>
            <person name="Brent C.S."/>
            <person name="Walsh D."/>
            <person name="Lavine L.C."/>
        </authorList>
    </citation>
    <scope>NUCLEOTIDE SEQUENCE</scope>
</reference>
<evidence type="ECO:0000256" key="1">
    <source>
        <dbReference type="SAM" id="MobiDB-lite"/>
    </source>
</evidence>
<organism evidence="2">
    <name type="scientific">Lygus hesperus</name>
    <name type="common">Western plant bug</name>
    <dbReference type="NCBI Taxonomy" id="30085"/>
    <lineage>
        <taxon>Eukaryota</taxon>
        <taxon>Metazoa</taxon>
        <taxon>Ecdysozoa</taxon>
        <taxon>Arthropoda</taxon>
        <taxon>Hexapoda</taxon>
        <taxon>Insecta</taxon>
        <taxon>Pterygota</taxon>
        <taxon>Neoptera</taxon>
        <taxon>Paraneoptera</taxon>
        <taxon>Hemiptera</taxon>
        <taxon>Heteroptera</taxon>
        <taxon>Panheteroptera</taxon>
        <taxon>Cimicomorpha</taxon>
        <taxon>Miridae</taxon>
        <taxon>Mirini</taxon>
        <taxon>Lygus</taxon>
    </lineage>
</organism>
<name>A0A0A9YI05_LYGHE</name>
<feature type="non-terminal residue" evidence="2">
    <location>
        <position position="1"/>
    </location>
</feature>
<feature type="region of interest" description="Disordered" evidence="1">
    <location>
        <begin position="1"/>
        <end position="61"/>
    </location>
</feature>
<reference evidence="2" key="2">
    <citation type="submission" date="2014-07" db="EMBL/GenBank/DDBJ databases">
        <authorList>
            <person name="Hull J."/>
        </authorList>
    </citation>
    <scope>NUCLEOTIDE SEQUENCE</scope>
</reference>
<proteinExistence type="predicted"/>
<feature type="compositionally biased region" description="Polar residues" evidence="1">
    <location>
        <begin position="1"/>
        <end position="10"/>
    </location>
</feature>
<accession>A0A0A9YI05</accession>
<dbReference type="EMBL" id="GBHO01014469">
    <property type="protein sequence ID" value="JAG29135.1"/>
    <property type="molecule type" value="Transcribed_RNA"/>
</dbReference>
<gene>
    <name evidence="2" type="ORF">CM83_102864</name>
</gene>
<sequence>ALGLGNSSSQNDEKLDEDGSYGQDAKGQAKPNPQSIQAQIRANEQFIHGGQQQSYDQQKMDSRQIMQMENEMKFHNSRFQIPQQYQSLPNQQLLHQELQQQFHKIGTGQLS</sequence>